<organism evidence="1">
    <name type="scientific">Kosmotoga arenicorallina</name>
    <dbReference type="NCBI Taxonomy" id="688066"/>
    <lineage>
        <taxon>Bacteria</taxon>
        <taxon>Thermotogati</taxon>
        <taxon>Thermotogota</taxon>
        <taxon>Thermotogae</taxon>
        <taxon>Kosmotogales</taxon>
        <taxon>Kosmotogaceae</taxon>
        <taxon>Kosmotoga</taxon>
    </lineage>
</organism>
<gene>
    <name evidence="1" type="ORF">ENL26_02635</name>
</gene>
<proteinExistence type="predicted"/>
<dbReference type="Proteomes" id="UP000886129">
    <property type="component" value="Unassembled WGS sequence"/>
</dbReference>
<evidence type="ECO:0000313" key="1">
    <source>
        <dbReference type="EMBL" id="HHF08654.1"/>
    </source>
</evidence>
<comment type="caution">
    <text evidence="1">The sequence shown here is derived from an EMBL/GenBank/DDBJ whole genome shotgun (WGS) entry which is preliminary data.</text>
</comment>
<protein>
    <submittedName>
        <fullName evidence="1">Uncharacterized protein</fullName>
    </submittedName>
</protein>
<reference evidence="1" key="1">
    <citation type="journal article" date="2020" name="mSystems">
        <title>Genome- and Community-Level Interaction Insights into Carbon Utilization and Element Cycling Functions of Hydrothermarchaeota in Hydrothermal Sediment.</title>
        <authorList>
            <person name="Zhou Z."/>
            <person name="Liu Y."/>
            <person name="Xu W."/>
            <person name="Pan J."/>
            <person name="Luo Z.H."/>
            <person name="Li M."/>
        </authorList>
    </citation>
    <scope>NUCLEOTIDE SEQUENCE [LARGE SCALE GENOMIC DNA]</scope>
    <source>
        <strain evidence="1">HyVt-80</strain>
    </source>
</reference>
<sequence>MFWKRKKKKVDLASNPFYKEGSLFVVYMKCDKCGEYFRSHLRRGYDFLNDYDNPAAPYKIEKLYVGSKCPNKIHLTATFSGTYKVKSVSIDGGIFVTKEEYEEFSQKKEDEK</sequence>
<dbReference type="EMBL" id="DRTH01000159">
    <property type="protein sequence ID" value="HHF08654.1"/>
    <property type="molecule type" value="Genomic_DNA"/>
</dbReference>
<accession>A0A7C5I376</accession>
<dbReference type="AlphaFoldDB" id="A0A7C5I376"/>
<name>A0A7C5I376_9BACT</name>